<dbReference type="InParanoid" id="A0A6I8VTN9"/>
<reference evidence="2" key="1">
    <citation type="submission" date="2024-06" db="UniProtKB">
        <authorList>
            <consortium name="RefSeq"/>
        </authorList>
    </citation>
    <scope>NUCLEOTIDE SEQUENCE [LARGE SCALE GENOMIC DNA]</scope>
    <source>
        <strain evidence="2">MV2-25</strain>
    </source>
</reference>
<dbReference type="ExpressionAtlas" id="A0A6I8VTN9">
    <property type="expression patterns" value="baseline"/>
</dbReference>
<dbReference type="CDD" id="cd23814">
    <property type="entry name" value="UEV_AKTIP"/>
    <property type="match status" value="1"/>
</dbReference>
<sequence>MWFSWNNTEQSIAVRQGYQVLAEYQLIEQEQLKNIYAIPSYASALHWFGVIFIHSGFYAGSMFRFSIILPDNFPNGTSLPTIIFTTTCYHPHIRPQTQSLDLAPFFTGWRKDHYHVWHLLKYIQAIFADPEGSISTTVTPSGDRVCLEEAYNMDALAMLSNDRVAFIKKVQELALFTKKHIAAYKDYGAAEESQLERCDFHGHFPTCSMLGQDRLLQANG</sequence>
<dbReference type="Pfam" id="PF00179">
    <property type="entry name" value="UQ_con"/>
    <property type="match status" value="1"/>
</dbReference>
<dbReference type="AlphaFoldDB" id="A0A6I8VTN9"/>
<feature type="domain" description="UBC core" evidence="1">
    <location>
        <begin position="15"/>
        <end position="179"/>
    </location>
</feature>
<dbReference type="Proteomes" id="UP000001819">
    <property type="component" value="Chromosome 3"/>
</dbReference>
<dbReference type="SMART" id="SM00212">
    <property type="entry name" value="UBCc"/>
    <property type="match status" value="1"/>
</dbReference>
<evidence type="ECO:0000259" key="1">
    <source>
        <dbReference type="PROSITE" id="PS50127"/>
    </source>
</evidence>
<dbReference type="SUPFAM" id="SSF54495">
    <property type="entry name" value="UBC-like"/>
    <property type="match status" value="1"/>
</dbReference>
<protein>
    <submittedName>
        <fullName evidence="3">Protein crossbronx-like isoform X2</fullName>
    </submittedName>
</protein>
<evidence type="ECO:0000313" key="3">
    <source>
        <dbReference type="RefSeq" id="XP_033234441.1"/>
    </source>
</evidence>
<dbReference type="RefSeq" id="XP_033234441.1">
    <property type="nucleotide sequence ID" value="XM_033378550.1"/>
</dbReference>
<gene>
    <name evidence="3" type="primary">LOC4804973</name>
</gene>
<dbReference type="FunCoup" id="A0A6I8VTN9">
    <property type="interactions" value="62"/>
</dbReference>
<accession>A0A6I8VTN9</accession>
<reference evidence="3" key="2">
    <citation type="submission" date="2025-08" db="UniProtKB">
        <authorList>
            <consortium name="RefSeq"/>
        </authorList>
    </citation>
    <scope>IDENTIFICATION</scope>
    <source>
        <strain evidence="3">MV-25-SWS-2005</strain>
        <tissue evidence="3">Whole body</tissue>
    </source>
</reference>
<proteinExistence type="predicted"/>
<evidence type="ECO:0000313" key="2">
    <source>
        <dbReference type="Proteomes" id="UP000001819"/>
    </source>
</evidence>
<keyword evidence="2" id="KW-1185">Reference proteome</keyword>
<dbReference type="InterPro" id="IPR016135">
    <property type="entry name" value="UBQ-conjugating_enzyme/RWD"/>
</dbReference>
<dbReference type="PROSITE" id="PS50127">
    <property type="entry name" value="UBC_2"/>
    <property type="match status" value="1"/>
</dbReference>
<dbReference type="Gene3D" id="3.10.110.10">
    <property type="entry name" value="Ubiquitin Conjugating Enzyme"/>
    <property type="match status" value="1"/>
</dbReference>
<name>A0A6I8VTN9_DROPS</name>
<dbReference type="InterPro" id="IPR000608">
    <property type="entry name" value="UBC"/>
</dbReference>
<organism evidence="2 3">
    <name type="scientific">Drosophila pseudoobscura pseudoobscura</name>
    <name type="common">Fruit fly</name>
    <dbReference type="NCBI Taxonomy" id="46245"/>
    <lineage>
        <taxon>Eukaryota</taxon>
        <taxon>Metazoa</taxon>
        <taxon>Ecdysozoa</taxon>
        <taxon>Arthropoda</taxon>
        <taxon>Hexapoda</taxon>
        <taxon>Insecta</taxon>
        <taxon>Pterygota</taxon>
        <taxon>Neoptera</taxon>
        <taxon>Endopterygota</taxon>
        <taxon>Diptera</taxon>
        <taxon>Brachycera</taxon>
        <taxon>Muscomorpha</taxon>
        <taxon>Ephydroidea</taxon>
        <taxon>Drosophilidae</taxon>
        <taxon>Drosophila</taxon>
        <taxon>Sophophora</taxon>
    </lineage>
</organism>